<evidence type="ECO:0000313" key="12">
    <source>
        <dbReference type="EMBL" id="TVX94785.1"/>
    </source>
</evidence>
<evidence type="ECO:0000256" key="1">
    <source>
        <dbReference type="ARBA" id="ARBA00001933"/>
    </source>
</evidence>
<evidence type="ECO:0000259" key="11">
    <source>
        <dbReference type="Pfam" id="PF00266"/>
    </source>
</evidence>
<dbReference type="PIRSF" id="PIRSF005572">
    <property type="entry name" value="NifS"/>
    <property type="match status" value="1"/>
</dbReference>
<evidence type="ECO:0000256" key="9">
    <source>
        <dbReference type="ARBA" id="ARBA00050776"/>
    </source>
</evidence>
<dbReference type="Proteomes" id="UP000318102">
    <property type="component" value="Unassembled WGS sequence"/>
</dbReference>
<comment type="caution">
    <text evidence="12">The sequence shown here is derived from an EMBL/GenBank/DDBJ whole genome shotgun (WGS) entry which is preliminary data.</text>
</comment>
<comment type="similarity">
    <text evidence="2">Belongs to the class-V pyridoxal-phosphate-dependent aminotransferase family. NifS/IscS subfamily.</text>
</comment>
<dbReference type="InterPro" id="IPR015422">
    <property type="entry name" value="PyrdxlP-dep_Trfase_small"/>
</dbReference>
<gene>
    <name evidence="12" type="ORF">FPZ44_16255</name>
</gene>
<evidence type="ECO:0000256" key="7">
    <source>
        <dbReference type="ARBA" id="ARBA00023004"/>
    </source>
</evidence>
<evidence type="ECO:0000256" key="5">
    <source>
        <dbReference type="ARBA" id="ARBA00022723"/>
    </source>
</evidence>
<dbReference type="InterPro" id="IPR015424">
    <property type="entry name" value="PyrdxlP-dep_Trfase"/>
</dbReference>
<dbReference type="GO" id="GO:0051536">
    <property type="term" value="F:iron-sulfur cluster binding"/>
    <property type="evidence" value="ECO:0007669"/>
    <property type="project" value="UniProtKB-KW"/>
</dbReference>
<keyword evidence="6" id="KW-0663">Pyridoxal phosphate</keyword>
<dbReference type="EMBL" id="VNJK01000001">
    <property type="protein sequence ID" value="TVX94785.1"/>
    <property type="molecule type" value="Genomic_DNA"/>
</dbReference>
<keyword evidence="13" id="KW-1185">Reference proteome</keyword>
<dbReference type="EC" id="2.8.1.7" evidence="3"/>
<dbReference type="InterPro" id="IPR000192">
    <property type="entry name" value="Aminotrans_V_dom"/>
</dbReference>
<dbReference type="Pfam" id="PF00266">
    <property type="entry name" value="Aminotran_5"/>
    <property type="match status" value="1"/>
</dbReference>
<proteinExistence type="inferred from homology"/>
<dbReference type="InterPro" id="IPR020578">
    <property type="entry name" value="Aminotrans_V_PyrdxlP_BS"/>
</dbReference>
<keyword evidence="8" id="KW-0411">Iron-sulfur</keyword>
<dbReference type="GO" id="GO:0031071">
    <property type="term" value="F:cysteine desulfurase activity"/>
    <property type="evidence" value="ECO:0007669"/>
    <property type="project" value="UniProtKB-EC"/>
</dbReference>
<evidence type="ECO:0000256" key="8">
    <source>
        <dbReference type="ARBA" id="ARBA00023014"/>
    </source>
</evidence>
<accession>A0A559J4G8</accession>
<dbReference type="Gene3D" id="3.40.640.10">
    <property type="entry name" value="Type I PLP-dependent aspartate aminotransferase-like (Major domain)"/>
    <property type="match status" value="1"/>
</dbReference>
<dbReference type="Gene3D" id="1.10.260.50">
    <property type="match status" value="1"/>
</dbReference>
<dbReference type="GO" id="GO:0046872">
    <property type="term" value="F:metal ion binding"/>
    <property type="evidence" value="ECO:0007669"/>
    <property type="project" value="UniProtKB-KW"/>
</dbReference>
<dbReference type="SUPFAM" id="SSF53383">
    <property type="entry name" value="PLP-dependent transferases"/>
    <property type="match status" value="1"/>
</dbReference>
<dbReference type="PROSITE" id="PS00595">
    <property type="entry name" value="AA_TRANSFER_CLASS_5"/>
    <property type="match status" value="1"/>
</dbReference>
<dbReference type="FunFam" id="3.40.640.10:FF:000084">
    <property type="entry name" value="IscS-like cysteine desulfurase"/>
    <property type="match status" value="1"/>
</dbReference>
<dbReference type="OrthoDB" id="9808002at2"/>
<keyword evidence="5" id="KW-0479">Metal-binding</keyword>
<dbReference type="InterPro" id="IPR016454">
    <property type="entry name" value="Cysteine_dSase"/>
</dbReference>
<dbReference type="PANTHER" id="PTHR11601">
    <property type="entry name" value="CYSTEINE DESULFURYLASE FAMILY MEMBER"/>
    <property type="match status" value="1"/>
</dbReference>
<organism evidence="12 13">
    <name type="scientific">Paenibacillus agilis</name>
    <dbReference type="NCBI Taxonomy" id="3020863"/>
    <lineage>
        <taxon>Bacteria</taxon>
        <taxon>Bacillati</taxon>
        <taxon>Bacillota</taxon>
        <taxon>Bacilli</taxon>
        <taxon>Bacillales</taxon>
        <taxon>Paenibacillaceae</taxon>
        <taxon>Paenibacillus</taxon>
    </lineage>
</organism>
<dbReference type="AlphaFoldDB" id="A0A559J4G8"/>
<evidence type="ECO:0000256" key="6">
    <source>
        <dbReference type="ARBA" id="ARBA00022898"/>
    </source>
</evidence>
<evidence type="ECO:0000256" key="10">
    <source>
        <dbReference type="RuleBase" id="RU004504"/>
    </source>
</evidence>
<comment type="cofactor">
    <cofactor evidence="1 10">
        <name>pyridoxal 5'-phosphate</name>
        <dbReference type="ChEBI" id="CHEBI:597326"/>
    </cofactor>
</comment>
<sequence>MERIYLDHAATTPLHPDASDVMMRLAHIYGNPSSVHASGREARAIINQARDRFAAMLGCSAQELIFTSGGSESNNTAIFGAAWAAWFKAKRDGSSIMPHIITTTIEHHAVLHPIEQLERLGFSVTRVEPDHEGQISRDAVAAAIEPHTCLISVMLGNNEVGTLQPIGAIGQLARERGIVMHTDAVQALGTMELNLHELPIDFASFSAHKVNGPKGIGLLYARQGVQWEPLIHGGSQERKRRAGTENVAAIAGFVEAVQRSYSQLSDKREELIAIRDMFWEELKQYFQDRVVLNGHPTERLPHVLNVSLLDIPTETMLMNLDMAGVMAASGSACTSGSLEVSHVLQAMKLEPERMKTAVRFSFGLGNTKEQAHEAVERIKGIAERLRSRTNR</sequence>
<evidence type="ECO:0000256" key="3">
    <source>
        <dbReference type="ARBA" id="ARBA00012239"/>
    </source>
</evidence>
<reference evidence="12 13" key="1">
    <citation type="submission" date="2019-07" db="EMBL/GenBank/DDBJ databases">
        <authorList>
            <person name="Kim J."/>
        </authorList>
    </citation>
    <scope>NUCLEOTIDE SEQUENCE [LARGE SCALE GENOMIC DNA]</scope>
    <source>
        <strain evidence="12 13">N4</strain>
    </source>
</reference>
<keyword evidence="4" id="KW-0808">Transferase</keyword>
<dbReference type="InterPro" id="IPR015421">
    <property type="entry name" value="PyrdxlP-dep_Trfase_major"/>
</dbReference>
<keyword evidence="7" id="KW-0408">Iron</keyword>
<dbReference type="PANTHER" id="PTHR11601:SF34">
    <property type="entry name" value="CYSTEINE DESULFURASE"/>
    <property type="match status" value="1"/>
</dbReference>
<evidence type="ECO:0000256" key="4">
    <source>
        <dbReference type="ARBA" id="ARBA00022679"/>
    </source>
</evidence>
<name>A0A559J4G8_9BACL</name>
<feature type="domain" description="Aminotransferase class V" evidence="11">
    <location>
        <begin position="4"/>
        <end position="370"/>
    </location>
</feature>
<evidence type="ECO:0000313" key="13">
    <source>
        <dbReference type="Proteomes" id="UP000318102"/>
    </source>
</evidence>
<protein>
    <recommendedName>
        <fullName evidence="3">cysteine desulfurase</fullName>
        <ecNumber evidence="3">2.8.1.7</ecNumber>
    </recommendedName>
</protein>
<dbReference type="Gene3D" id="3.90.1150.10">
    <property type="entry name" value="Aspartate Aminotransferase, domain 1"/>
    <property type="match status" value="1"/>
</dbReference>
<evidence type="ECO:0000256" key="2">
    <source>
        <dbReference type="ARBA" id="ARBA00006490"/>
    </source>
</evidence>
<comment type="catalytic activity">
    <reaction evidence="9">
        <text>(sulfur carrier)-H + L-cysteine = (sulfur carrier)-SH + L-alanine</text>
        <dbReference type="Rhea" id="RHEA:43892"/>
        <dbReference type="Rhea" id="RHEA-COMP:14737"/>
        <dbReference type="Rhea" id="RHEA-COMP:14739"/>
        <dbReference type="ChEBI" id="CHEBI:29917"/>
        <dbReference type="ChEBI" id="CHEBI:35235"/>
        <dbReference type="ChEBI" id="CHEBI:57972"/>
        <dbReference type="ChEBI" id="CHEBI:64428"/>
        <dbReference type="EC" id="2.8.1.7"/>
    </reaction>
</comment>